<dbReference type="CDD" id="cd05301">
    <property type="entry name" value="GDH"/>
    <property type="match status" value="1"/>
</dbReference>
<evidence type="ECO:0000256" key="1">
    <source>
        <dbReference type="ARBA" id="ARBA00005854"/>
    </source>
</evidence>
<feature type="domain" description="D-isomer specific 2-hydroxyacid dehydrogenase NAD-binding" evidence="7">
    <location>
        <begin position="111"/>
        <end position="287"/>
    </location>
</feature>
<dbReference type="InterPro" id="IPR006140">
    <property type="entry name" value="D-isomer_DH_NAD-bd"/>
</dbReference>
<evidence type="ECO:0000313" key="8">
    <source>
        <dbReference type="EMBL" id="OGY12541.1"/>
    </source>
</evidence>
<dbReference type="InterPro" id="IPR029753">
    <property type="entry name" value="D-isomer_DH_CS"/>
</dbReference>
<dbReference type="Gene3D" id="3.40.50.720">
    <property type="entry name" value="NAD(P)-binding Rossmann-like Domain"/>
    <property type="match status" value="2"/>
</dbReference>
<dbReference type="PANTHER" id="PTHR42789:SF1">
    <property type="entry name" value="D-ISOMER SPECIFIC 2-HYDROXYACID DEHYDROGENASE FAMILY PROTEIN (AFU_ORTHOLOGUE AFUA_6G10090)"/>
    <property type="match status" value="1"/>
</dbReference>
<gene>
    <name evidence="8" type="ORF">A3A77_01045</name>
</gene>
<protein>
    <recommendedName>
        <fullName evidence="10">D-glycerate dehydrogenase</fullName>
    </recommendedName>
</protein>
<dbReference type="AlphaFoldDB" id="A0A1G1VB62"/>
<dbReference type="Proteomes" id="UP000178659">
    <property type="component" value="Unassembled WGS sequence"/>
</dbReference>
<dbReference type="Pfam" id="PF00389">
    <property type="entry name" value="2-Hacid_dh"/>
    <property type="match status" value="1"/>
</dbReference>
<evidence type="ECO:0000256" key="5">
    <source>
        <dbReference type="RuleBase" id="RU003719"/>
    </source>
</evidence>
<dbReference type="PROSITE" id="PS00670">
    <property type="entry name" value="D_2_HYDROXYACID_DH_2"/>
    <property type="match status" value="1"/>
</dbReference>
<dbReference type="PANTHER" id="PTHR42789">
    <property type="entry name" value="D-ISOMER SPECIFIC 2-HYDROXYACID DEHYDROGENASE FAMILY PROTEIN (AFU_ORTHOLOGUE AFUA_6G10090)"/>
    <property type="match status" value="1"/>
</dbReference>
<evidence type="ECO:0000313" key="9">
    <source>
        <dbReference type="Proteomes" id="UP000178659"/>
    </source>
</evidence>
<accession>A0A1G1VB62</accession>
<evidence type="ECO:0000256" key="4">
    <source>
        <dbReference type="ARBA" id="ARBA00023027"/>
    </source>
</evidence>
<keyword evidence="4" id="KW-0520">NAD</keyword>
<dbReference type="GO" id="GO:0016616">
    <property type="term" value="F:oxidoreductase activity, acting on the CH-OH group of donors, NAD or NADP as acceptor"/>
    <property type="evidence" value="ECO:0007669"/>
    <property type="project" value="InterPro"/>
</dbReference>
<organism evidence="8 9">
    <name type="scientific">Candidatus Blackburnbacteria bacterium RIFCSPLOWO2_01_FULL_40_20</name>
    <dbReference type="NCBI Taxonomy" id="1797519"/>
    <lineage>
        <taxon>Bacteria</taxon>
        <taxon>Candidatus Blackburniibacteriota</taxon>
    </lineage>
</organism>
<dbReference type="SUPFAM" id="SSF52283">
    <property type="entry name" value="Formate/glycerate dehydrogenase catalytic domain-like"/>
    <property type="match status" value="1"/>
</dbReference>
<dbReference type="SUPFAM" id="SSF51735">
    <property type="entry name" value="NAD(P)-binding Rossmann-fold domains"/>
    <property type="match status" value="1"/>
</dbReference>
<dbReference type="Pfam" id="PF02826">
    <property type="entry name" value="2-Hacid_dh_C"/>
    <property type="match status" value="1"/>
</dbReference>
<dbReference type="InterPro" id="IPR006139">
    <property type="entry name" value="D-isomer_2_OHA_DH_cat_dom"/>
</dbReference>
<keyword evidence="2" id="KW-0028">Amino-acid biosynthesis</keyword>
<dbReference type="InterPro" id="IPR036291">
    <property type="entry name" value="NAD(P)-bd_dom_sf"/>
</dbReference>
<dbReference type="GO" id="GO:0008652">
    <property type="term" value="P:amino acid biosynthetic process"/>
    <property type="evidence" value="ECO:0007669"/>
    <property type="project" value="UniProtKB-KW"/>
</dbReference>
<dbReference type="InterPro" id="IPR029752">
    <property type="entry name" value="D-isomer_DH_CS1"/>
</dbReference>
<dbReference type="GO" id="GO:0051287">
    <property type="term" value="F:NAD binding"/>
    <property type="evidence" value="ECO:0007669"/>
    <property type="project" value="InterPro"/>
</dbReference>
<dbReference type="EMBL" id="MHCC01000027">
    <property type="protein sequence ID" value="OGY12541.1"/>
    <property type="molecule type" value="Genomic_DNA"/>
</dbReference>
<evidence type="ECO:0000259" key="6">
    <source>
        <dbReference type="Pfam" id="PF00389"/>
    </source>
</evidence>
<name>A0A1G1VB62_9BACT</name>
<dbReference type="PROSITE" id="PS00671">
    <property type="entry name" value="D_2_HYDROXYACID_DH_3"/>
    <property type="match status" value="1"/>
</dbReference>
<feature type="domain" description="D-isomer specific 2-hydroxyacid dehydrogenase catalytic" evidence="6">
    <location>
        <begin position="4"/>
        <end position="319"/>
    </location>
</feature>
<evidence type="ECO:0008006" key="10">
    <source>
        <dbReference type="Google" id="ProtNLM"/>
    </source>
</evidence>
<reference evidence="8 9" key="1">
    <citation type="journal article" date="2016" name="Nat. Commun.">
        <title>Thousands of microbial genomes shed light on interconnected biogeochemical processes in an aquifer system.</title>
        <authorList>
            <person name="Anantharaman K."/>
            <person name="Brown C.T."/>
            <person name="Hug L.A."/>
            <person name="Sharon I."/>
            <person name="Castelle C.J."/>
            <person name="Probst A.J."/>
            <person name="Thomas B.C."/>
            <person name="Singh A."/>
            <person name="Wilkins M.J."/>
            <person name="Karaoz U."/>
            <person name="Brodie E.L."/>
            <person name="Williams K.H."/>
            <person name="Hubbard S.S."/>
            <person name="Banfield J.F."/>
        </authorList>
    </citation>
    <scope>NUCLEOTIDE SEQUENCE [LARGE SCALE GENOMIC DNA]</scope>
</reference>
<keyword evidence="3 5" id="KW-0560">Oxidoreductase</keyword>
<dbReference type="PROSITE" id="PS00065">
    <property type="entry name" value="D_2_HYDROXYACID_DH_1"/>
    <property type="match status" value="1"/>
</dbReference>
<comment type="caution">
    <text evidence="8">The sequence shown here is derived from an EMBL/GenBank/DDBJ whole genome shotgun (WGS) entry which is preliminary data.</text>
</comment>
<proteinExistence type="inferred from homology"/>
<dbReference type="FunFam" id="3.40.50.720:FF:000203">
    <property type="entry name" value="D-3-phosphoglycerate dehydrogenase (SerA)"/>
    <property type="match status" value="1"/>
</dbReference>
<dbReference type="InterPro" id="IPR050857">
    <property type="entry name" value="D-2-hydroxyacid_DH"/>
</dbReference>
<comment type="similarity">
    <text evidence="1 5">Belongs to the D-isomer specific 2-hydroxyacid dehydrogenase family.</text>
</comment>
<evidence type="ECO:0000256" key="2">
    <source>
        <dbReference type="ARBA" id="ARBA00022605"/>
    </source>
</evidence>
<sequence length="343" mass="37640">MAKIFVTRQIPGKALEELAKTHEVVVSPFDRPLAADEIVEMGKGAEAALTLLTERWTGELMDQMGPNLKIISNYAVGFDNIDVKAATERGILVCNTPSDEVNEAVAEFTWALILSLSRRVVESSEFADKGAYRGWEPHIFLGRDVYSKTLGIIGLGRIGSMVARRAKGFNMRVVYYNRDKDTDEEKELGVEYLDLDSLLGQSDIVSLHVPLTSETRHLINKDSIAKMKNGAYLINTSRGPIIDEHAVVDALRSGKLGGVGLDVHENEPATNPEMMQMENAILTPHIASATVEAREKMTQQAVDAIVKVLSGEKPNDLVNPEAWLSKRIQATDSSSRIAVAQAQ</sequence>
<evidence type="ECO:0000259" key="7">
    <source>
        <dbReference type="Pfam" id="PF02826"/>
    </source>
</evidence>
<evidence type="ECO:0000256" key="3">
    <source>
        <dbReference type="ARBA" id="ARBA00023002"/>
    </source>
</evidence>